<reference evidence="5 6" key="1">
    <citation type="submission" date="2016-03" db="EMBL/GenBank/DDBJ databases">
        <title>Acetic acid bacteria sequencing.</title>
        <authorList>
            <person name="Brandt J."/>
            <person name="Jakob F."/>
            <person name="Vogel R.F."/>
        </authorList>
    </citation>
    <scope>NUCLEOTIDE SEQUENCE [LARGE SCALE GENOMIC DNA]</scope>
    <source>
        <strain evidence="5 6">NBRC 101099</strain>
    </source>
</reference>
<keyword evidence="6" id="KW-1185">Reference proteome</keyword>
<dbReference type="OrthoDB" id="9780147at2"/>
<dbReference type="InterPro" id="IPR001853">
    <property type="entry name" value="DSBA-like_thioredoxin_dom"/>
</dbReference>
<evidence type="ECO:0000256" key="1">
    <source>
        <dbReference type="ARBA" id="ARBA00022729"/>
    </source>
</evidence>
<dbReference type="PANTHER" id="PTHR13887">
    <property type="entry name" value="GLUTATHIONE S-TRANSFERASE KAPPA"/>
    <property type="match status" value="1"/>
</dbReference>
<keyword evidence="1" id="KW-0732">Signal</keyword>
<accession>A0A1U9KUK6</accession>
<dbReference type="GO" id="GO:0016491">
    <property type="term" value="F:oxidoreductase activity"/>
    <property type="evidence" value="ECO:0007669"/>
    <property type="project" value="UniProtKB-KW"/>
</dbReference>
<sequence>MSRLFTVRLAGTVLLTALWGGNLTAASAQTSGSFSPDQRRQIVEIMRDALKSDPTILSDAIVALRQGAEQQEQSKALGAVRADKAALQTAPAYAVRGNTNGDLTVVEFLDPRCGYCRSLVPVVDKLLADDPKLRLVEKVVPVLSEKSMLDTQAIFAAARQGGYDKMKRALMQDTATPSVERIRQLASANGLDADRLAKDMHDPDVSTQINTNLAQARAIGLDGTPTFVFGTDSIAPGAMSLQDMQGKIAAARRARG</sequence>
<evidence type="ECO:0000256" key="4">
    <source>
        <dbReference type="ARBA" id="ARBA00023284"/>
    </source>
</evidence>
<dbReference type="PANTHER" id="PTHR13887:SF14">
    <property type="entry name" value="DISULFIDE BOND FORMATION PROTEIN D"/>
    <property type="match status" value="1"/>
</dbReference>
<evidence type="ECO:0000256" key="3">
    <source>
        <dbReference type="ARBA" id="ARBA00023157"/>
    </source>
</evidence>
<dbReference type="KEGG" id="nch:A0U93_09965"/>
<evidence type="ECO:0000313" key="5">
    <source>
        <dbReference type="EMBL" id="AQS89432.1"/>
    </source>
</evidence>
<dbReference type="STRING" id="320497.A0U93_09965"/>
<dbReference type="Pfam" id="PF18312">
    <property type="entry name" value="ScsC_N"/>
    <property type="match status" value="1"/>
</dbReference>
<dbReference type="RefSeq" id="WP_077808457.1">
    <property type="nucleotide sequence ID" value="NZ_BJXS01000003.1"/>
</dbReference>
<protein>
    <submittedName>
        <fullName evidence="5">Uncharacterized protein</fullName>
    </submittedName>
</protein>
<dbReference type="AlphaFoldDB" id="A0A1U9KUK6"/>
<dbReference type="InterPro" id="IPR013766">
    <property type="entry name" value="Thioredoxin_domain"/>
</dbReference>
<keyword evidence="4" id="KW-0676">Redox-active center</keyword>
<dbReference type="Pfam" id="PF01323">
    <property type="entry name" value="DSBA"/>
    <property type="match status" value="1"/>
</dbReference>
<dbReference type="EMBL" id="CP014691">
    <property type="protein sequence ID" value="AQS89432.1"/>
    <property type="molecule type" value="Genomic_DNA"/>
</dbReference>
<dbReference type="CDD" id="cd03023">
    <property type="entry name" value="DsbA_Com1_like"/>
    <property type="match status" value="1"/>
</dbReference>
<dbReference type="InterPro" id="IPR041205">
    <property type="entry name" value="ScsC_N"/>
</dbReference>
<dbReference type="Proteomes" id="UP000188604">
    <property type="component" value="Chromosome"/>
</dbReference>
<evidence type="ECO:0000313" key="6">
    <source>
        <dbReference type="Proteomes" id="UP000188604"/>
    </source>
</evidence>
<organism evidence="5 6">
    <name type="scientific">Neoasaia chiangmaiensis</name>
    <dbReference type="NCBI Taxonomy" id="320497"/>
    <lineage>
        <taxon>Bacteria</taxon>
        <taxon>Pseudomonadati</taxon>
        <taxon>Pseudomonadota</taxon>
        <taxon>Alphaproteobacteria</taxon>
        <taxon>Acetobacterales</taxon>
        <taxon>Acetobacteraceae</taxon>
        <taxon>Neoasaia</taxon>
    </lineage>
</organism>
<dbReference type="InterPro" id="IPR036249">
    <property type="entry name" value="Thioredoxin-like_sf"/>
</dbReference>
<keyword evidence="3" id="KW-1015">Disulfide bond</keyword>
<gene>
    <name evidence="5" type="ORF">A0U93_09965</name>
</gene>
<dbReference type="SUPFAM" id="SSF52833">
    <property type="entry name" value="Thioredoxin-like"/>
    <property type="match status" value="1"/>
</dbReference>
<dbReference type="PROSITE" id="PS51352">
    <property type="entry name" value="THIOREDOXIN_2"/>
    <property type="match status" value="1"/>
</dbReference>
<evidence type="ECO:0000256" key="2">
    <source>
        <dbReference type="ARBA" id="ARBA00023002"/>
    </source>
</evidence>
<keyword evidence="2" id="KW-0560">Oxidoreductase</keyword>
<name>A0A1U9KUK6_9PROT</name>
<proteinExistence type="predicted"/>
<dbReference type="Gene3D" id="3.40.30.10">
    <property type="entry name" value="Glutaredoxin"/>
    <property type="match status" value="1"/>
</dbReference>